<comment type="caution">
    <text evidence="13">The sequence shown here is derived from an EMBL/GenBank/DDBJ whole genome shotgun (WGS) entry which is preliminary data.</text>
</comment>
<evidence type="ECO:0000256" key="11">
    <source>
        <dbReference type="HAMAP-Rule" id="MF_00766"/>
    </source>
</evidence>
<dbReference type="EC" id="2.4.99.28" evidence="11"/>
<evidence type="ECO:0000256" key="2">
    <source>
        <dbReference type="ARBA" id="ARBA00022519"/>
    </source>
</evidence>
<evidence type="ECO:0000256" key="4">
    <source>
        <dbReference type="ARBA" id="ARBA00022679"/>
    </source>
</evidence>
<dbReference type="SUPFAM" id="SSF53955">
    <property type="entry name" value="Lysozyme-like"/>
    <property type="match status" value="1"/>
</dbReference>
<organism evidence="13 14">
    <name type="scientific">Sphingomonas natans</name>
    <dbReference type="NCBI Taxonomy" id="3063330"/>
    <lineage>
        <taxon>Bacteria</taxon>
        <taxon>Pseudomonadati</taxon>
        <taxon>Pseudomonadota</taxon>
        <taxon>Alphaproteobacteria</taxon>
        <taxon>Sphingomonadales</taxon>
        <taxon>Sphingomonadaceae</taxon>
        <taxon>Sphingomonas</taxon>
    </lineage>
</organism>
<sequence>MAASAKRKSTTSRSLPRPLFRWLVRAILIFVGGSILWVIVYRFVPPPITLTMIGDVVGGRSISKDWMPLSRMDPNMARAAIAAEDGNFCSHHGFDFTAIRKAYSGNEAGKRYRGGSTISQQTAKNAFLWQGRSWLRKGLETWFTGLIELIWGKQRIMEVYLNVAETGLGTYGANAGAMRYFHHDASRLSPTEAARIAAILPLPKKRDAIAPHGFVRKYGDRITRRLGPVRRGGYTACVG</sequence>
<gene>
    <name evidence="11 13" type="primary">mtgA</name>
    <name evidence="13" type="ORF">Q4F19_02625</name>
</gene>
<evidence type="ECO:0000313" key="13">
    <source>
        <dbReference type="EMBL" id="MDO6413266.1"/>
    </source>
</evidence>
<keyword evidence="7 11" id="KW-0573">Peptidoglycan synthesis</keyword>
<keyword evidence="4 11" id="KW-0808">Transferase</keyword>
<evidence type="ECO:0000256" key="10">
    <source>
        <dbReference type="ARBA" id="ARBA00023316"/>
    </source>
</evidence>
<evidence type="ECO:0000259" key="12">
    <source>
        <dbReference type="Pfam" id="PF00912"/>
    </source>
</evidence>
<comment type="similarity">
    <text evidence="11">Belongs to the glycosyltransferase 51 family.</text>
</comment>
<dbReference type="EMBL" id="JAUOTP010000001">
    <property type="protein sequence ID" value="MDO6413266.1"/>
    <property type="molecule type" value="Genomic_DNA"/>
</dbReference>
<dbReference type="GO" id="GO:0016757">
    <property type="term" value="F:glycosyltransferase activity"/>
    <property type="evidence" value="ECO:0007669"/>
    <property type="project" value="UniProtKB-KW"/>
</dbReference>
<name>A0ABT8Y4M2_9SPHN</name>
<keyword evidence="14" id="KW-1185">Reference proteome</keyword>
<evidence type="ECO:0000313" key="14">
    <source>
        <dbReference type="Proteomes" id="UP001169764"/>
    </source>
</evidence>
<evidence type="ECO:0000256" key="7">
    <source>
        <dbReference type="ARBA" id="ARBA00022984"/>
    </source>
</evidence>
<feature type="transmembrane region" description="Helical" evidence="11">
    <location>
        <begin position="22"/>
        <end position="44"/>
    </location>
</feature>
<keyword evidence="6 11" id="KW-0133">Cell shape</keyword>
<evidence type="ECO:0000256" key="3">
    <source>
        <dbReference type="ARBA" id="ARBA00022676"/>
    </source>
</evidence>
<keyword evidence="2 11" id="KW-0997">Cell inner membrane</keyword>
<dbReference type="InterPro" id="IPR011812">
    <property type="entry name" value="Pep_trsgly"/>
</dbReference>
<dbReference type="PANTHER" id="PTHR30400:SF0">
    <property type="entry name" value="BIOSYNTHETIC PEPTIDOGLYCAN TRANSGLYCOSYLASE"/>
    <property type="match status" value="1"/>
</dbReference>
<dbReference type="InterPro" id="IPR023346">
    <property type="entry name" value="Lysozyme-like_dom_sf"/>
</dbReference>
<comment type="catalytic activity">
    <reaction evidence="11">
        <text>[GlcNAc-(1-&gt;4)-Mur2Ac(oyl-L-Ala-gamma-D-Glu-L-Lys-D-Ala-D-Ala)](n)-di-trans,octa-cis-undecaprenyl diphosphate + beta-D-GlcNAc-(1-&gt;4)-Mur2Ac(oyl-L-Ala-gamma-D-Glu-L-Lys-D-Ala-D-Ala)-di-trans,octa-cis-undecaprenyl diphosphate = [GlcNAc-(1-&gt;4)-Mur2Ac(oyl-L-Ala-gamma-D-Glu-L-Lys-D-Ala-D-Ala)](n+1)-di-trans,octa-cis-undecaprenyl diphosphate + di-trans,octa-cis-undecaprenyl diphosphate + H(+)</text>
        <dbReference type="Rhea" id="RHEA:23708"/>
        <dbReference type="Rhea" id="RHEA-COMP:9602"/>
        <dbReference type="Rhea" id="RHEA-COMP:9603"/>
        <dbReference type="ChEBI" id="CHEBI:15378"/>
        <dbReference type="ChEBI" id="CHEBI:58405"/>
        <dbReference type="ChEBI" id="CHEBI:60033"/>
        <dbReference type="ChEBI" id="CHEBI:78435"/>
        <dbReference type="EC" id="2.4.99.28"/>
    </reaction>
</comment>
<evidence type="ECO:0000256" key="5">
    <source>
        <dbReference type="ARBA" id="ARBA00022692"/>
    </source>
</evidence>
<keyword evidence="10 11" id="KW-0961">Cell wall biogenesis/degradation</keyword>
<evidence type="ECO:0000256" key="6">
    <source>
        <dbReference type="ARBA" id="ARBA00022960"/>
    </source>
</evidence>
<accession>A0ABT8Y4M2</accession>
<comment type="pathway">
    <text evidence="11">Cell wall biogenesis; peptidoglycan biosynthesis.</text>
</comment>
<proteinExistence type="inferred from homology"/>
<dbReference type="InterPro" id="IPR036950">
    <property type="entry name" value="PBP_transglycosylase"/>
</dbReference>
<dbReference type="NCBIfam" id="TIGR02070">
    <property type="entry name" value="mono_pep_trsgly"/>
    <property type="match status" value="1"/>
</dbReference>
<feature type="domain" description="Glycosyl transferase family 51" evidence="12">
    <location>
        <begin position="60"/>
        <end position="211"/>
    </location>
</feature>
<keyword evidence="8 11" id="KW-1133">Transmembrane helix</keyword>
<reference evidence="13" key="1">
    <citation type="submission" date="2023-07" db="EMBL/GenBank/DDBJ databases">
        <authorList>
            <person name="Kim M."/>
        </authorList>
    </citation>
    <scope>NUCLEOTIDE SEQUENCE</scope>
    <source>
        <strain evidence="13">BIUV-7</strain>
    </source>
</reference>
<dbReference type="PANTHER" id="PTHR30400">
    <property type="entry name" value="MONOFUNCTIONAL BIOSYNTHETIC PEPTIDOGLYCAN TRANSGLYCOSYLASE"/>
    <property type="match status" value="1"/>
</dbReference>
<dbReference type="Proteomes" id="UP001169764">
    <property type="component" value="Unassembled WGS sequence"/>
</dbReference>
<protein>
    <recommendedName>
        <fullName evidence="11">Biosynthetic peptidoglycan transglycosylase</fullName>
        <ecNumber evidence="11">2.4.99.28</ecNumber>
    </recommendedName>
    <alternativeName>
        <fullName evidence="11">Glycan polymerase</fullName>
    </alternativeName>
    <alternativeName>
        <fullName evidence="11">Peptidoglycan glycosyltransferase MtgA</fullName>
        <shortName evidence="11">PGT</shortName>
    </alternativeName>
</protein>
<evidence type="ECO:0000256" key="9">
    <source>
        <dbReference type="ARBA" id="ARBA00023136"/>
    </source>
</evidence>
<comment type="function">
    <text evidence="11">Peptidoglycan polymerase that catalyzes glycan chain elongation from lipid-linked precursors.</text>
</comment>
<dbReference type="Gene3D" id="1.10.3810.10">
    <property type="entry name" value="Biosynthetic peptidoglycan transglycosylase-like"/>
    <property type="match status" value="1"/>
</dbReference>
<comment type="subcellular location">
    <subcellularLocation>
        <location evidence="11">Cell inner membrane</location>
        <topology evidence="11">Single-pass membrane protein</topology>
    </subcellularLocation>
</comment>
<keyword evidence="5 11" id="KW-0812">Transmembrane</keyword>
<keyword evidence="1 11" id="KW-1003">Cell membrane</keyword>
<evidence type="ECO:0000256" key="1">
    <source>
        <dbReference type="ARBA" id="ARBA00022475"/>
    </source>
</evidence>
<dbReference type="HAMAP" id="MF_00766">
    <property type="entry name" value="PGT_MtgA"/>
    <property type="match status" value="1"/>
</dbReference>
<dbReference type="Pfam" id="PF00912">
    <property type="entry name" value="Transgly"/>
    <property type="match status" value="1"/>
</dbReference>
<dbReference type="RefSeq" id="WP_303539578.1">
    <property type="nucleotide sequence ID" value="NZ_JAUOTP010000001.1"/>
</dbReference>
<keyword evidence="3 11" id="KW-0328">Glycosyltransferase</keyword>
<keyword evidence="9 11" id="KW-0472">Membrane</keyword>
<evidence type="ECO:0000256" key="8">
    <source>
        <dbReference type="ARBA" id="ARBA00022989"/>
    </source>
</evidence>
<dbReference type="InterPro" id="IPR001264">
    <property type="entry name" value="Glyco_trans_51"/>
</dbReference>